<evidence type="ECO:0000256" key="2">
    <source>
        <dbReference type="ARBA" id="ARBA00022737"/>
    </source>
</evidence>
<dbReference type="PROSITE" id="PS50082">
    <property type="entry name" value="WD_REPEATS_2"/>
    <property type="match status" value="6"/>
</dbReference>
<dbReference type="AlphaFoldDB" id="A0A9J7GGC7"/>
<reference evidence="5" key="2">
    <citation type="journal article" date="2020" name="Biotechnol. Bioeng.">
        <title>Chromosome-scale scaffolds for the Chinese hamster reference genome assembly to facilitate the study of the CHO epigenome.</title>
        <authorList>
            <person name="Hilliard W."/>
            <person name="MacDonald M."/>
            <person name="Lee K.H."/>
        </authorList>
    </citation>
    <scope>NUCLEOTIDE SEQUENCE [LARGE SCALE GENOMIC DNA]</scope>
    <source>
        <strain evidence="5">17A/GY</strain>
    </source>
</reference>
<gene>
    <name evidence="6" type="primary">Wdr88</name>
</gene>
<feature type="compositionally biased region" description="Basic and acidic residues" evidence="4">
    <location>
        <begin position="35"/>
        <end position="51"/>
    </location>
</feature>
<dbReference type="InterPro" id="IPR020472">
    <property type="entry name" value="WD40_PAC1"/>
</dbReference>
<feature type="region of interest" description="Disordered" evidence="4">
    <location>
        <begin position="1"/>
        <end position="151"/>
    </location>
</feature>
<sequence>MASPPTPRRATEDARKDSAESQKGSAKTRKHSRDSRRSAELKTDPREDQKVPWRRSNKWSFGEDARVSVDSRRVSGDSRKTSGDSRRTSGDGRRTSGDSRRTSGDGRRTSGDSRRTSGDSRRTSGGSRRTSGDSRRTSGDSRRSSGDRWKSPVDRWRNYRQSFGEGESGSSEDWDSVLGVEPHKRMPLTTLVKALSRFKLFLPEIRQSHMLAMRNPLAVDTDTVPRVKSYRTVARRLWGDHQPLSKIPYKILKGHSHMVSSCHFCSNDTRLLSASYDCSVKLWDAEDGNLIWDFEPRPKAPVIECSITADSRRLVASSYDKIVRAWDVETGKLLWKVRYDTFVVCCKFSPDGKYVLSALDVDRGICLMDPDNITNVIQVKGHHKRSITACCFDPDSQKVASVSMDRCIKIWDITSQATLFTIPSAHDNTISDCCFNFSGHFLCTCSWDKNIKVWNVHTGEFRNQGACVTLMKGHEGCVSSCCITRDSSCLISGGFDNSVAIWDVGDGYRKLSLKGHDDWVMDVAVSDNKKWILSASKDNSLRLWNIQEVDKIPLVTENKRTMGCKVQQCKRCEQLFPAFDTDNLSKLPSRCSFCRVEDKNLGLASSSSSKSSFDSLPS</sequence>
<name>A0A9J7GGC7_CRIGR</name>
<dbReference type="InterPro" id="IPR018391">
    <property type="entry name" value="PQQ_b-propeller_rpt"/>
</dbReference>
<reference evidence="6" key="3">
    <citation type="submission" date="2025-08" db="UniProtKB">
        <authorList>
            <consortium name="RefSeq"/>
        </authorList>
    </citation>
    <scope>IDENTIFICATION</scope>
    <source>
        <strain evidence="6">17A/GY</strain>
        <tissue evidence="6">Liver</tissue>
    </source>
</reference>
<dbReference type="Proteomes" id="UP001108280">
    <property type="component" value="Chromosome 9"/>
</dbReference>
<evidence type="ECO:0000313" key="5">
    <source>
        <dbReference type="Proteomes" id="UP001108280"/>
    </source>
</evidence>
<dbReference type="PRINTS" id="PR00320">
    <property type="entry name" value="GPROTEINBRPT"/>
</dbReference>
<dbReference type="CTD" id="126248"/>
<dbReference type="SMART" id="SM00320">
    <property type="entry name" value="WD40"/>
    <property type="match status" value="7"/>
</dbReference>
<dbReference type="PANTHER" id="PTHR45048">
    <property type="match status" value="1"/>
</dbReference>
<feature type="repeat" description="WD" evidence="3">
    <location>
        <begin position="471"/>
        <end position="512"/>
    </location>
</feature>
<dbReference type="CDD" id="cd00200">
    <property type="entry name" value="WD40"/>
    <property type="match status" value="1"/>
</dbReference>
<dbReference type="OrthoDB" id="538223at2759"/>
<feature type="repeat" description="WD" evidence="3">
    <location>
        <begin position="252"/>
        <end position="293"/>
    </location>
</feature>
<dbReference type="InterPro" id="IPR001680">
    <property type="entry name" value="WD40_rpt"/>
</dbReference>
<proteinExistence type="predicted"/>
<evidence type="ECO:0000256" key="4">
    <source>
        <dbReference type="SAM" id="MobiDB-lite"/>
    </source>
</evidence>
<feature type="repeat" description="WD" evidence="3">
    <location>
        <begin position="513"/>
        <end position="554"/>
    </location>
</feature>
<evidence type="ECO:0000256" key="3">
    <source>
        <dbReference type="PROSITE-ProRule" id="PRU00221"/>
    </source>
</evidence>
<feature type="repeat" description="WD" evidence="3">
    <location>
        <begin position="302"/>
        <end position="336"/>
    </location>
</feature>
<feature type="compositionally biased region" description="Basic and acidic residues" evidence="4">
    <location>
        <begin position="130"/>
        <end position="151"/>
    </location>
</feature>
<dbReference type="PROSITE" id="PS50294">
    <property type="entry name" value="WD_REPEATS_REGION"/>
    <property type="match status" value="5"/>
</dbReference>
<dbReference type="PROSITE" id="PS00678">
    <property type="entry name" value="WD_REPEATS_1"/>
    <property type="match status" value="6"/>
</dbReference>
<dbReference type="RefSeq" id="XP_027286053.1">
    <property type="nucleotide sequence ID" value="XM_027430252.2"/>
</dbReference>
<feature type="compositionally biased region" description="Basic and acidic residues" evidence="4">
    <location>
        <begin position="61"/>
        <end position="122"/>
    </location>
</feature>
<dbReference type="InterPro" id="IPR011047">
    <property type="entry name" value="Quinoprotein_ADH-like_sf"/>
</dbReference>
<dbReference type="InterPro" id="IPR015943">
    <property type="entry name" value="WD40/YVTN_repeat-like_dom_sf"/>
</dbReference>
<evidence type="ECO:0000313" key="6">
    <source>
        <dbReference type="RefSeq" id="XP_027286053.1"/>
    </source>
</evidence>
<reference evidence="5" key="1">
    <citation type="journal article" date="2018" name="Biotechnol. Bioeng.">
        <title>A reference genome of the Chinese hamster based on a hybrid assembly strategy.</title>
        <authorList>
            <person name="Rupp O."/>
            <person name="MacDonald M.L."/>
            <person name="Li S."/>
            <person name="Dhiman H."/>
            <person name="Polson S."/>
            <person name="Griep S."/>
            <person name="Heffner K."/>
            <person name="Hernandez I."/>
            <person name="Brinkrolf K."/>
            <person name="Jadhav V."/>
            <person name="Samoudi M."/>
            <person name="Hao H."/>
            <person name="Kingham B."/>
            <person name="Goesmann A."/>
            <person name="Betenbaugh M.J."/>
            <person name="Lewis N.E."/>
            <person name="Borth N."/>
            <person name="Lee K.H."/>
        </authorList>
    </citation>
    <scope>NUCLEOTIDE SEQUENCE [LARGE SCALE GENOMIC DNA]</scope>
    <source>
        <strain evidence="5">17A/GY</strain>
    </source>
</reference>
<dbReference type="SMART" id="SM00564">
    <property type="entry name" value="PQQ"/>
    <property type="match status" value="2"/>
</dbReference>
<dbReference type="InterPro" id="IPR019775">
    <property type="entry name" value="WD40_repeat_CS"/>
</dbReference>
<feature type="compositionally biased region" description="Basic and acidic residues" evidence="4">
    <location>
        <begin position="9"/>
        <end position="20"/>
    </location>
</feature>
<dbReference type="SUPFAM" id="SSF50998">
    <property type="entry name" value="Quinoprotein alcohol dehydrogenase-like"/>
    <property type="match status" value="1"/>
</dbReference>
<dbReference type="KEGG" id="cge:100768497"/>
<accession>A0A9J7GGC7</accession>
<feature type="repeat" description="WD" evidence="3">
    <location>
        <begin position="380"/>
        <end position="421"/>
    </location>
</feature>
<dbReference type="PANTHER" id="PTHR45048:SF1">
    <property type="entry name" value="WD REPEAT-CONTAINING PROTEIN 88"/>
    <property type="match status" value="1"/>
</dbReference>
<dbReference type="Gene3D" id="2.130.10.10">
    <property type="entry name" value="YVTN repeat-like/Quinoprotein amine dehydrogenase"/>
    <property type="match status" value="2"/>
</dbReference>
<dbReference type="GeneID" id="100768497"/>
<protein>
    <submittedName>
        <fullName evidence="6">WD repeat-containing protein 88 isoform X2</fullName>
    </submittedName>
</protein>
<feature type="repeat" description="WD" evidence="3">
    <location>
        <begin position="423"/>
        <end position="464"/>
    </location>
</feature>
<dbReference type="Pfam" id="PF00400">
    <property type="entry name" value="WD40"/>
    <property type="match status" value="7"/>
</dbReference>
<keyword evidence="2" id="KW-0677">Repeat</keyword>
<evidence type="ECO:0000256" key="1">
    <source>
        <dbReference type="ARBA" id="ARBA00022574"/>
    </source>
</evidence>
<keyword evidence="1 3" id="KW-0853">WD repeat</keyword>
<organism evidence="5 6">
    <name type="scientific">Cricetulus griseus</name>
    <name type="common">Chinese hamster</name>
    <name type="synonym">Cricetulus barabensis griseus</name>
    <dbReference type="NCBI Taxonomy" id="10029"/>
    <lineage>
        <taxon>Eukaryota</taxon>
        <taxon>Metazoa</taxon>
        <taxon>Chordata</taxon>
        <taxon>Craniata</taxon>
        <taxon>Vertebrata</taxon>
        <taxon>Euteleostomi</taxon>
        <taxon>Mammalia</taxon>
        <taxon>Eutheria</taxon>
        <taxon>Euarchontoglires</taxon>
        <taxon>Glires</taxon>
        <taxon>Rodentia</taxon>
        <taxon>Myomorpha</taxon>
        <taxon>Muroidea</taxon>
        <taxon>Cricetidae</taxon>
        <taxon>Cricetinae</taxon>
        <taxon>Cricetulus</taxon>
    </lineage>
</organism>
<keyword evidence="5" id="KW-1185">Reference proteome</keyword>